<protein>
    <submittedName>
        <fullName evidence="1">Uncharacterized protein</fullName>
    </submittedName>
</protein>
<dbReference type="Proteomes" id="UP000185604">
    <property type="component" value="Unassembled WGS sequence"/>
</dbReference>
<dbReference type="Proteomes" id="UP000429980">
    <property type="component" value="Unassembled WGS sequence"/>
</dbReference>
<proteinExistence type="predicted"/>
<dbReference type="EMBL" id="LKPO01000021">
    <property type="protein sequence ID" value="OLF90001.1"/>
    <property type="molecule type" value="Genomic_DNA"/>
</dbReference>
<accession>A0A6I7TVK4</accession>
<dbReference type="AlphaFoldDB" id="A0A6I7TVK4"/>
<evidence type="ECO:0000313" key="2">
    <source>
        <dbReference type="EMBL" id="TWL41747.1"/>
    </source>
</evidence>
<sequence length="67" mass="8188">MCHANRMKTEEQRFRICDEHTEAFVSAGMREHDQEIMNIFVYLCSIIRYCKKRDLRNNVWGMLLNEY</sequence>
<comment type="caution">
    <text evidence="1">The sequence shown here is derived from an EMBL/GenBank/DDBJ whole genome shotgun (WGS) entry which is preliminary data.</text>
</comment>
<name>A0A6I7TVK4_9BACI</name>
<evidence type="ECO:0000313" key="3">
    <source>
        <dbReference type="Proteomes" id="UP000185604"/>
    </source>
</evidence>
<reference evidence="2 4" key="2">
    <citation type="submission" date="2019-06" db="EMBL/GenBank/DDBJ databases">
        <title>Genome sequence analysis of &gt;100 Bacillus licheniformis strains suggests intrinsic resistance to this species.</title>
        <authorList>
            <person name="Wels M."/>
            <person name="Siezen R.J."/>
            <person name="Johansen E."/>
            <person name="Stuer-Lauridsen B."/>
            <person name="Bjerre K."/>
            <person name="Nielsen B.K.K."/>
        </authorList>
    </citation>
    <scope>NUCLEOTIDE SEQUENCE [LARGE SCALE GENOMIC DNA]</scope>
    <source>
        <strain evidence="2 4">BAC-15381</strain>
    </source>
</reference>
<gene>
    <name evidence="1" type="ORF">B4121_3276</name>
    <name evidence="2" type="ORF">CHCC15381_3916</name>
</gene>
<evidence type="ECO:0000313" key="1">
    <source>
        <dbReference type="EMBL" id="OLF90001.1"/>
    </source>
</evidence>
<reference evidence="1 3" key="1">
    <citation type="journal article" date="2016" name="Front. Microbiol.">
        <title>High-Level Heat Resistance of Spores of Bacillus amyloliquefaciens and Bacillus licheniformis Results from the Presence of a spoVA Operon in a Tn1546 Transposon.</title>
        <authorList>
            <person name="Berendsen E.M."/>
            <person name="Koning R.A."/>
            <person name="Boekhorst J."/>
            <person name="de Jong A."/>
            <person name="Kuipers O.P."/>
            <person name="Wells-Bennik M.H."/>
        </authorList>
    </citation>
    <scope>NUCLEOTIDE SEQUENCE [LARGE SCALE GENOMIC DNA]</scope>
    <source>
        <strain evidence="1 3">B4121</strain>
    </source>
</reference>
<organism evidence="1 3">
    <name type="scientific">Bacillus paralicheniformis</name>
    <dbReference type="NCBI Taxonomy" id="1648923"/>
    <lineage>
        <taxon>Bacteria</taxon>
        <taxon>Bacillati</taxon>
        <taxon>Bacillota</taxon>
        <taxon>Bacilli</taxon>
        <taxon>Bacillales</taxon>
        <taxon>Bacillaceae</taxon>
        <taxon>Bacillus</taxon>
    </lineage>
</organism>
<keyword evidence="4" id="KW-1185">Reference proteome</keyword>
<evidence type="ECO:0000313" key="4">
    <source>
        <dbReference type="Proteomes" id="UP000429980"/>
    </source>
</evidence>
<dbReference type="EMBL" id="NILF01000022">
    <property type="protein sequence ID" value="TWL41747.1"/>
    <property type="molecule type" value="Genomic_DNA"/>
</dbReference>